<proteinExistence type="predicted"/>
<keyword evidence="5" id="KW-1185">Reference proteome</keyword>
<dbReference type="Pfam" id="PF13439">
    <property type="entry name" value="Glyco_transf_4"/>
    <property type="match status" value="1"/>
</dbReference>
<keyword evidence="1 4" id="KW-0808">Transferase</keyword>
<organism evidence="4 5">
    <name type="scientific">Mangrovibacterium diazotrophicum</name>
    <dbReference type="NCBI Taxonomy" id="1261403"/>
    <lineage>
        <taxon>Bacteria</taxon>
        <taxon>Pseudomonadati</taxon>
        <taxon>Bacteroidota</taxon>
        <taxon>Bacteroidia</taxon>
        <taxon>Marinilabiliales</taxon>
        <taxon>Prolixibacteraceae</taxon>
        <taxon>Mangrovibacterium</taxon>
    </lineage>
</organism>
<name>A0A419W994_9BACT</name>
<dbReference type="GO" id="GO:0016757">
    <property type="term" value="F:glycosyltransferase activity"/>
    <property type="evidence" value="ECO:0007669"/>
    <property type="project" value="InterPro"/>
</dbReference>
<evidence type="ECO:0000313" key="5">
    <source>
        <dbReference type="Proteomes" id="UP000283387"/>
    </source>
</evidence>
<feature type="domain" description="Glycosyl transferase family 1" evidence="2">
    <location>
        <begin position="174"/>
        <end position="333"/>
    </location>
</feature>
<protein>
    <submittedName>
        <fullName evidence="4">Glycosyltransferase involved in cell wall biosynthesis</fullName>
    </submittedName>
</protein>
<evidence type="ECO:0000313" key="4">
    <source>
        <dbReference type="EMBL" id="RKD91972.1"/>
    </source>
</evidence>
<dbReference type="SUPFAM" id="SSF53756">
    <property type="entry name" value="UDP-Glycosyltransferase/glycogen phosphorylase"/>
    <property type="match status" value="1"/>
</dbReference>
<dbReference type="InterPro" id="IPR001296">
    <property type="entry name" value="Glyco_trans_1"/>
</dbReference>
<dbReference type="Proteomes" id="UP000283387">
    <property type="component" value="Unassembled WGS sequence"/>
</dbReference>
<dbReference type="PANTHER" id="PTHR46401:SF2">
    <property type="entry name" value="GLYCOSYLTRANSFERASE WBBK-RELATED"/>
    <property type="match status" value="1"/>
</dbReference>
<comment type="caution">
    <text evidence="4">The sequence shown here is derived from an EMBL/GenBank/DDBJ whole genome shotgun (WGS) entry which is preliminary data.</text>
</comment>
<dbReference type="CDD" id="cd03809">
    <property type="entry name" value="GT4_MtfB-like"/>
    <property type="match status" value="1"/>
</dbReference>
<sequence length="362" mass="41986">MKIAYTYQGITSHRIGGVSRYFFEIISRLQPRAEISILGKYSKNIYFEGMIDKSEFLRNLRFKGKAKLEFLIQEHNQKTRLRKHNFNIIHHTGEGLSVFKQSNNTPVIITIHDFIPEIFNYQPHRIKIREQAIKNASAIICVSENTKKDLLNFFPKIEQEKVHVIYHGFTSQSKHYSENKLGNYILYVGARTEYKNFEYFTRAIVPVLIEHDIKLVCTGQPFSSYELELIQSLEIGTRTINVGFVDDNTLNTLYYHARCFVYPSLYEGFGIPILEAFGNRCPVCISDTSCFPEIAADAACYFNPKDKNSIKQNLEKILTDDSYRQKLIEIGTERLTFFSWDKAASETLEIYKKTIENASKID</sequence>
<dbReference type="GO" id="GO:0009103">
    <property type="term" value="P:lipopolysaccharide biosynthetic process"/>
    <property type="evidence" value="ECO:0007669"/>
    <property type="project" value="TreeGrafter"/>
</dbReference>
<dbReference type="Pfam" id="PF00534">
    <property type="entry name" value="Glycos_transf_1"/>
    <property type="match status" value="1"/>
</dbReference>
<dbReference type="RefSeq" id="WP_120273226.1">
    <property type="nucleotide sequence ID" value="NZ_RAPN01000001.1"/>
</dbReference>
<accession>A0A419W994</accession>
<dbReference type="AlphaFoldDB" id="A0A419W994"/>
<evidence type="ECO:0000259" key="3">
    <source>
        <dbReference type="Pfam" id="PF13439"/>
    </source>
</evidence>
<dbReference type="Gene3D" id="3.40.50.2000">
    <property type="entry name" value="Glycogen Phosphorylase B"/>
    <property type="match status" value="2"/>
</dbReference>
<feature type="domain" description="Glycosyltransferase subfamily 4-like N-terminal" evidence="3">
    <location>
        <begin position="15"/>
        <end position="169"/>
    </location>
</feature>
<dbReference type="EMBL" id="RAPN01000001">
    <property type="protein sequence ID" value="RKD91972.1"/>
    <property type="molecule type" value="Genomic_DNA"/>
</dbReference>
<dbReference type="InterPro" id="IPR028098">
    <property type="entry name" value="Glyco_trans_4-like_N"/>
</dbReference>
<gene>
    <name evidence="4" type="ORF">BC643_2341</name>
</gene>
<reference evidence="4 5" key="1">
    <citation type="submission" date="2018-09" db="EMBL/GenBank/DDBJ databases">
        <title>Genomic Encyclopedia of Archaeal and Bacterial Type Strains, Phase II (KMG-II): from individual species to whole genera.</title>
        <authorList>
            <person name="Goeker M."/>
        </authorList>
    </citation>
    <scope>NUCLEOTIDE SEQUENCE [LARGE SCALE GENOMIC DNA]</scope>
    <source>
        <strain evidence="4 5">DSM 27148</strain>
    </source>
</reference>
<evidence type="ECO:0000259" key="2">
    <source>
        <dbReference type="Pfam" id="PF00534"/>
    </source>
</evidence>
<dbReference type="PANTHER" id="PTHR46401">
    <property type="entry name" value="GLYCOSYLTRANSFERASE WBBK-RELATED"/>
    <property type="match status" value="1"/>
</dbReference>
<evidence type="ECO:0000256" key="1">
    <source>
        <dbReference type="ARBA" id="ARBA00022679"/>
    </source>
</evidence>
<dbReference type="OrthoDB" id="9801609at2"/>